<dbReference type="AlphaFoldDB" id="A0A558QR40"/>
<comment type="caution">
    <text evidence="2">The sequence shown here is derived from an EMBL/GenBank/DDBJ whole genome shotgun (WGS) entry which is preliminary data.</text>
</comment>
<dbReference type="Pfam" id="PF21834">
    <property type="entry name" value="DUF6894"/>
    <property type="match status" value="1"/>
</dbReference>
<sequence>MTMPHYFFHLYNDLTVSDDEGSDLPGIDAAREYAIKSIRGLICEDVHKGCVNLRHRIEVADASGELLLTITYAEVVEVRT</sequence>
<keyword evidence="3" id="KW-1185">Reference proteome</keyword>
<proteinExistence type="predicted"/>
<accession>A0A558QR40</accession>
<gene>
    <name evidence="2" type="ORF">FOY91_21295</name>
</gene>
<evidence type="ECO:0000313" key="2">
    <source>
        <dbReference type="EMBL" id="TVV69608.1"/>
    </source>
</evidence>
<dbReference type="EMBL" id="VNIM01000205">
    <property type="protein sequence ID" value="TVV69608.1"/>
    <property type="molecule type" value="Genomic_DNA"/>
</dbReference>
<evidence type="ECO:0000313" key="3">
    <source>
        <dbReference type="Proteomes" id="UP000318681"/>
    </source>
</evidence>
<organism evidence="2 3">
    <name type="scientific">Alterirhizorhabdus solaris</name>
    <dbReference type="NCBI Taxonomy" id="2529389"/>
    <lineage>
        <taxon>Bacteria</taxon>
        <taxon>Pseudomonadati</taxon>
        <taxon>Pseudomonadota</taxon>
        <taxon>Alphaproteobacteria</taxon>
        <taxon>Sphingomonadales</taxon>
        <taxon>Rhizorhabdaceae</taxon>
        <taxon>Alterirhizorhabdus</taxon>
    </lineage>
</organism>
<evidence type="ECO:0000259" key="1">
    <source>
        <dbReference type="Pfam" id="PF21834"/>
    </source>
</evidence>
<feature type="domain" description="DUF6894" evidence="1">
    <location>
        <begin position="5"/>
        <end position="72"/>
    </location>
</feature>
<dbReference type="InterPro" id="IPR054189">
    <property type="entry name" value="DUF6894"/>
</dbReference>
<reference evidence="2 3" key="1">
    <citation type="submission" date="2019-07" db="EMBL/GenBank/DDBJ databases">
        <title>Sphingomonas solaris sp. nov., isolated from a solar panel from Boston, Massachusetts.</title>
        <authorList>
            <person name="Tanner K."/>
            <person name="Pascual J."/>
            <person name="Mancuso C."/>
            <person name="Pereto J."/>
            <person name="Khalil A."/>
            <person name="Vilanova C."/>
        </authorList>
    </citation>
    <scope>NUCLEOTIDE SEQUENCE [LARGE SCALE GENOMIC DNA]</scope>
    <source>
        <strain evidence="2 3">R4DWN</strain>
    </source>
</reference>
<name>A0A558QR40_9SPHN</name>
<protein>
    <recommendedName>
        <fullName evidence="1">DUF6894 domain-containing protein</fullName>
    </recommendedName>
</protein>
<dbReference type="Proteomes" id="UP000318681">
    <property type="component" value="Unassembled WGS sequence"/>
</dbReference>
<dbReference type="OrthoDB" id="7476020at2"/>